<evidence type="ECO:0000256" key="1">
    <source>
        <dbReference type="ARBA" id="ARBA00004651"/>
    </source>
</evidence>
<evidence type="ECO:0000256" key="4">
    <source>
        <dbReference type="ARBA" id="ARBA00022692"/>
    </source>
</evidence>
<evidence type="ECO:0000256" key="7">
    <source>
        <dbReference type="SAM" id="Phobius"/>
    </source>
</evidence>
<evidence type="ECO:0000256" key="5">
    <source>
        <dbReference type="ARBA" id="ARBA00022989"/>
    </source>
</evidence>
<sequence length="210" mass="22787">MALSTWLAFFAAAWAISFSPGPGAICAMASGLKYGFRHGAWTIFGLQAGIVCQLVIVALGVGALLATSELAFTVVKWIGAVYLVYLGVRQFRTDAAPVAVEARPPKSAHPVRDQILRGYLVNITNPKGTMFLLAVVPQFLDLGRPLPLQYFLIGATLCFTDLVAMSCYTSLASRILRMLRKPGHIRWLNRGFGSMFILAGTVLASFSHKH</sequence>
<keyword evidence="4 7" id="KW-0812">Transmembrane</keyword>
<dbReference type="RefSeq" id="WP_043679418.1">
    <property type="nucleotide sequence ID" value="NZ_JACHIB010000012.1"/>
</dbReference>
<evidence type="ECO:0000256" key="6">
    <source>
        <dbReference type="ARBA" id="ARBA00023136"/>
    </source>
</evidence>
<dbReference type="InterPro" id="IPR001123">
    <property type="entry name" value="LeuE-type"/>
</dbReference>
<evidence type="ECO:0000256" key="2">
    <source>
        <dbReference type="ARBA" id="ARBA00007928"/>
    </source>
</evidence>
<comment type="similarity">
    <text evidence="2">Belongs to the Rht family.</text>
</comment>
<organism evidence="8 9">
    <name type="scientific">Castellaniella defragrans</name>
    <name type="common">Alcaligenes defragrans</name>
    <dbReference type="NCBI Taxonomy" id="75697"/>
    <lineage>
        <taxon>Bacteria</taxon>
        <taxon>Pseudomonadati</taxon>
        <taxon>Pseudomonadota</taxon>
        <taxon>Betaproteobacteria</taxon>
        <taxon>Burkholderiales</taxon>
        <taxon>Alcaligenaceae</taxon>
        <taxon>Castellaniella</taxon>
    </lineage>
</organism>
<feature type="transmembrane region" description="Helical" evidence="7">
    <location>
        <begin position="39"/>
        <end position="63"/>
    </location>
</feature>
<comment type="subcellular location">
    <subcellularLocation>
        <location evidence="1">Cell membrane</location>
        <topology evidence="1">Multi-pass membrane protein</topology>
    </subcellularLocation>
</comment>
<keyword evidence="3" id="KW-1003">Cell membrane</keyword>
<dbReference type="Proteomes" id="UP000541136">
    <property type="component" value="Unassembled WGS sequence"/>
</dbReference>
<feature type="transmembrane region" description="Helical" evidence="7">
    <location>
        <begin position="70"/>
        <end position="88"/>
    </location>
</feature>
<dbReference type="PANTHER" id="PTHR30086">
    <property type="entry name" value="ARGININE EXPORTER PROTEIN ARGO"/>
    <property type="match status" value="1"/>
</dbReference>
<proteinExistence type="inferred from homology"/>
<dbReference type="PANTHER" id="PTHR30086:SF14">
    <property type="entry name" value="HOMOSERINE_HOMOSERINE LACTONE EFFLUX PROTEIN"/>
    <property type="match status" value="1"/>
</dbReference>
<dbReference type="AlphaFoldDB" id="A0A7W9TQU7"/>
<evidence type="ECO:0000313" key="9">
    <source>
        <dbReference type="Proteomes" id="UP000541136"/>
    </source>
</evidence>
<reference evidence="8 9" key="1">
    <citation type="submission" date="2020-08" db="EMBL/GenBank/DDBJ databases">
        <title>Genomic Encyclopedia of Type Strains, Phase IV (KMG-IV): sequencing the most valuable type-strain genomes for metagenomic binning, comparative biology and taxonomic classification.</title>
        <authorList>
            <person name="Goeker M."/>
        </authorList>
    </citation>
    <scope>NUCLEOTIDE SEQUENCE [LARGE SCALE GENOMIC DNA]</scope>
    <source>
        <strain evidence="8 9">DSM 12141</strain>
    </source>
</reference>
<dbReference type="GO" id="GO:0042970">
    <property type="term" value="F:homoserine transmembrane transporter activity"/>
    <property type="evidence" value="ECO:0007669"/>
    <property type="project" value="TreeGrafter"/>
</dbReference>
<feature type="transmembrane region" description="Helical" evidence="7">
    <location>
        <begin position="150"/>
        <end position="175"/>
    </location>
</feature>
<accession>A0A7W9TQU7</accession>
<comment type="caution">
    <text evidence="8">The sequence shown here is derived from an EMBL/GenBank/DDBJ whole genome shotgun (WGS) entry which is preliminary data.</text>
</comment>
<gene>
    <name evidence="8" type="ORF">HNR28_002177</name>
</gene>
<keyword evidence="5 7" id="KW-1133">Transmembrane helix</keyword>
<dbReference type="Pfam" id="PF01810">
    <property type="entry name" value="LysE"/>
    <property type="match status" value="1"/>
</dbReference>
<keyword evidence="6 7" id="KW-0472">Membrane</keyword>
<dbReference type="EMBL" id="JACHIB010000012">
    <property type="protein sequence ID" value="MBB6084132.1"/>
    <property type="molecule type" value="Genomic_DNA"/>
</dbReference>
<dbReference type="GO" id="GO:0005886">
    <property type="term" value="C:plasma membrane"/>
    <property type="evidence" value="ECO:0007669"/>
    <property type="project" value="UniProtKB-SubCell"/>
</dbReference>
<evidence type="ECO:0000256" key="3">
    <source>
        <dbReference type="ARBA" id="ARBA00022475"/>
    </source>
</evidence>
<evidence type="ECO:0000313" key="8">
    <source>
        <dbReference type="EMBL" id="MBB6084132.1"/>
    </source>
</evidence>
<dbReference type="PIRSF" id="PIRSF006324">
    <property type="entry name" value="LeuE"/>
    <property type="match status" value="1"/>
</dbReference>
<feature type="transmembrane region" description="Helical" evidence="7">
    <location>
        <begin position="187"/>
        <end position="206"/>
    </location>
</feature>
<name>A0A7W9TQU7_CASDE</name>
<protein>
    <submittedName>
        <fullName evidence="8">Homoserine/homoserine lactone efflux protein</fullName>
    </submittedName>
</protein>